<protein>
    <recommendedName>
        <fullName evidence="4">Metal-dependent hydrolase</fullName>
    </recommendedName>
</protein>
<gene>
    <name evidence="2" type="ORF">SAMN04488068_1845</name>
</gene>
<evidence type="ECO:0000256" key="1">
    <source>
        <dbReference type="SAM" id="Phobius"/>
    </source>
</evidence>
<feature type="transmembrane region" description="Helical" evidence="1">
    <location>
        <begin position="190"/>
        <end position="213"/>
    </location>
</feature>
<organism evidence="2 3">
    <name type="scientific">Hydrocarboniphaga daqingensis</name>
    <dbReference type="NCBI Taxonomy" id="490188"/>
    <lineage>
        <taxon>Bacteria</taxon>
        <taxon>Pseudomonadati</taxon>
        <taxon>Pseudomonadota</taxon>
        <taxon>Gammaproteobacteria</taxon>
        <taxon>Nevskiales</taxon>
        <taxon>Nevskiaceae</taxon>
        <taxon>Hydrocarboniphaga</taxon>
    </lineage>
</organism>
<dbReference type="PANTHER" id="PTHR39456">
    <property type="entry name" value="METAL-DEPENDENT HYDROLASE"/>
    <property type="match status" value="1"/>
</dbReference>
<dbReference type="Proteomes" id="UP000199758">
    <property type="component" value="Unassembled WGS sequence"/>
</dbReference>
<name>A0A1M5NUE8_9GAMM</name>
<keyword evidence="1" id="KW-1133">Transmembrane helix</keyword>
<evidence type="ECO:0000313" key="3">
    <source>
        <dbReference type="Proteomes" id="UP000199758"/>
    </source>
</evidence>
<dbReference type="AlphaFoldDB" id="A0A1M5NUE8"/>
<evidence type="ECO:0008006" key="4">
    <source>
        <dbReference type="Google" id="ProtNLM"/>
    </source>
</evidence>
<dbReference type="PIRSF" id="PIRSF007580">
    <property type="entry name" value="UCP07580"/>
    <property type="match status" value="1"/>
</dbReference>
<keyword evidence="1" id="KW-0812">Transmembrane</keyword>
<dbReference type="Pfam" id="PF10118">
    <property type="entry name" value="Metal_hydrol"/>
    <property type="match status" value="1"/>
</dbReference>
<proteinExistence type="predicted"/>
<sequence>MTETHSSYRPTIKRRDLHFNQEPIPRYWLGGHVHRTRLFDAMSLFFPEGERFFIESLRHYRDRVPADTQLATDIRAFIGQEAMHSREHRDYNQRLETQGIGASELEAETVRNLNLARDKASPAQQLAMTLCLEHFTAIMAHAVLSDDAVLAGAHPTMRQMWRWHALEETEHKAVAFDLYRHVFGSGLRAYLLRCWMMLSVSFYFTAHVWAYLIRIVRRDGHGSDWRGWRELLGFMFVTPGPFRRIIPAWADWFKPSFHPWQHDNRQLLAKTQAEYDVATAP</sequence>
<keyword evidence="1" id="KW-0472">Membrane</keyword>
<keyword evidence="3" id="KW-1185">Reference proteome</keyword>
<accession>A0A1M5NUE8</accession>
<reference evidence="2 3" key="1">
    <citation type="submission" date="2016-11" db="EMBL/GenBank/DDBJ databases">
        <authorList>
            <person name="Jaros S."/>
            <person name="Januszkiewicz K."/>
            <person name="Wedrychowicz H."/>
        </authorList>
    </citation>
    <scope>NUCLEOTIDE SEQUENCE [LARGE SCALE GENOMIC DNA]</scope>
    <source>
        <strain evidence="2 3">CGMCC 1.7049</strain>
    </source>
</reference>
<dbReference type="OrthoDB" id="4760165at2"/>
<dbReference type="PANTHER" id="PTHR39456:SF1">
    <property type="entry name" value="METAL-DEPENDENT HYDROLASE"/>
    <property type="match status" value="1"/>
</dbReference>
<dbReference type="EMBL" id="FQWZ01000004">
    <property type="protein sequence ID" value="SHG92573.1"/>
    <property type="molecule type" value="Genomic_DNA"/>
</dbReference>
<dbReference type="STRING" id="490188.SAMN04488068_1845"/>
<dbReference type="InterPro" id="IPR016516">
    <property type="entry name" value="UCP07580"/>
</dbReference>
<evidence type="ECO:0000313" key="2">
    <source>
        <dbReference type="EMBL" id="SHG92573.1"/>
    </source>
</evidence>
<dbReference type="RefSeq" id="WP_072896797.1">
    <property type="nucleotide sequence ID" value="NZ_FQWZ01000004.1"/>
</dbReference>